<keyword evidence="2" id="KW-1133">Transmembrane helix</keyword>
<dbReference type="Proteomes" id="UP000198386">
    <property type="component" value="Unassembled WGS sequence"/>
</dbReference>
<dbReference type="AlphaFoldDB" id="A0A239CXM2"/>
<evidence type="ECO:0000313" key="3">
    <source>
        <dbReference type="EMBL" id="SNS24508.1"/>
    </source>
</evidence>
<keyword evidence="4" id="KW-1185">Reference proteome</keyword>
<feature type="transmembrane region" description="Helical" evidence="2">
    <location>
        <begin position="23"/>
        <end position="44"/>
    </location>
</feature>
<keyword evidence="2" id="KW-0472">Membrane</keyword>
<gene>
    <name evidence="3" type="ORF">SAMN04488107_1866</name>
</gene>
<evidence type="ECO:0000313" key="4">
    <source>
        <dbReference type="Proteomes" id="UP000198386"/>
    </source>
</evidence>
<dbReference type="RefSeq" id="WP_141233748.1">
    <property type="nucleotide sequence ID" value="NZ_FZOH01000003.1"/>
</dbReference>
<evidence type="ECO:0000256" key="2">
    <source>
        <dbReference type="SAM" id="Phobius"/>
    </source>
</evidence>
<accession>A0A239CXM2</accession>
<reference evidence="4" key="1">
    <citation type="submission" date="2017-06" db="EMBL/GenBank/DDBJ databases">
        <authorList>
            <person name="Varghese N."/>
            <person name="Submissions S."/>
        </authorList>
    </citation>
    <scope>NUCLEOTIDE SEQUENCE [LARGE SCALE GENOMIC DNA]</scope>
    <source>
        <strain evidence="4">DSM 45423</strain>
    </source>
</reference>
<keyword evidence="2" id="KW-0812">Transmembrane</keyword>
<sequence>MENVPSTPAPGDLTVPLLSGWEGVGAGLLLLAALAVMVLLLAAARPGAGNRSEWQAWLDARSGRAGAAPADPADGPGAIAEG</sequence>
<dbReference type="EMBL" id="FZOH01000003">
    <property type="protein sequence ID" value="SNS24508.1"/>
    <property type="molecule type" value="Genomic_DNA"/>
</dbReference>
<name>A0A239CXM2_9ACTN</name>
<feature type="region of interest" description="Disordered" evidence="1">
    <location>
        <begin position="61"/>
        <end position="82"/>
    </location>
</feature>
<organism evidence="3 4">
    <name type="scientific">Geodermatophilus saharensis</name>
    <dbReference type="NCBI Taxonomy" id="1137994"/>
    <lineage>
        <taxon>Bacteria</taxon>
        <taxon>Bacillati</taxon>
        <taxon>Actinomycetota</taxon>
        <taxon>Actinomycetes</taxon>
        <taxon>Geodermatophilales</taxon>
        <taxon>Geodermatophilaceae</taxon>
        <taxon>Geodermatophilus</taxon>
    </lineage>
</organism>
<proteinExistence type="predicted"/>
<evidence type="ECO:0000256" key="1">
    <source>
        <dbReference type="SAM" id="MobiDB-lite"/>
    </source>
</evidence>
<protein>
    <submittedName>
        <fullName evidence="3">Uncharacterized protein</fullName>
    </submittedName>
</protein>